<dbReference type="NCBIfam" id="TIGR02484">
    <property type="entry name" value="CitB"/>
    <property type="match status" value="1"/>
</dbReference>
<keyword evidence="1" id="KW-0175">Coiled coil</keyword>
<dbReference type="InterPro" id="IPR001610">
    <property type="entry name" value="PAC"/>
</dbReference>
<feature type="domain" description="PAC" evidence="4">
    <location>
        <begin position="791"/>
        <end position="842"/>
    </location>
</feature>
<sequence length="1273" mass="140769">MSAPEIRTEARRVLGICDACGYCNGFCDLFEAARRRPALTEADLAHLANLCHACRNCFHACQYAPPHVFAVNVPLALARMRHQSYLDHVWPRSFSPLLNHPVATVVWVTLGAILLLFGLMPAFAPSAGAPTIDTDTGAGAFYRVLPWSVMVWMGVLPLGWSALAIGIGWRRYWTLTHPEGTVANEAVQPGRAFRSALADILDLRNLRGGGPGCNDLDARFSHWRRRLHQTLLSGLGLSFAATLAATLYHHGLGLEAPYPVTSAPVLLGTLGGIALLVAVLGLGWIEWRADPAPLAPEARRLDRAFLGLIFAVAGSGLALLVWRATPAMTPLLIVHLGTVLAFFLLLPYSKFVHAGYRAIALVRESPARVSIRRDSAQMSSPSLIASVSRRIRRAFQTIAQAAGVMVKRRRQAEQALREIEQRFRTLVEVSRYSIQEIDVEGRIQYANPAASRLLGLEPEALIGCNVSLLLPEEDRAALLSDLHRFATEQPVPSTYYNRNRTADGRLIDVEVEWNYKRDESGQVIGFVSIARDITEYRRARLLLDGRNRVLEMLARGRPLRDMLTAIVAYIEEIAPHAICSIHLLDPATQTLSTAATLRLPEFYTRAVEGVRIGLGVGSCGTAAVTGRRVVVADLLSHPDWSAFRDLMLQTPLRACWSQPIIGQAGQVLGTFAIYATRVMEPSPADLDMIESAAELAAIVIERDRTENAIRQAEDKARLLLESTTEGIFGLDLEGRITFINPAAADMLGYEPEALIGQATHPLIHHSRRDGTSLPSECGSILATLEQGQDCHTANAVFRRHDGSCFPAEYWATPMRRDHQVEGVVVTFHDISARQRAEAEIQHLAFHDSLTGLPNRLLFKEELSQALAGLRLDGRRFALHMLDLDHFKDVNDSLGHLIGDELLRAVAQRLTALIRGTDILARFGGDEFALLQVDISEIGEAAELALSIIEALGEEFRIGGNRIDINTSIGILIADQECHDVDDLITRADVALYKAKEAGRGTHAFFADSMTQQLRHEMELTRELTQAIQNDELFLDYQPQFDLESGRLVGMEALVRWRHPREGVRQPGTFLPVAEKRGLIRPLSDWVLNAVCRRIRDWSDRGLDFGRIAVNLCAQQVGDPNFGDNILTVLERTGARTEHLELEFTETVLIAADARTQADIVRLSELGIHFAIDDFGTGFSSMQYLRKFRTDKIKIDREFIQDVTHDAGDAEIVKATIALGTALGLMTVAEGVETEEQAEFLRRHGCRQVQGYLYGRPQPPEDIERLIGFGLESG</sequence>
<dbReference type="CDD" id="cd01949">
    <property type="entry name" value="GGDEF"/>
    <property type="match status" value="1"/>
</dbReference>
<evidence type="ECO:0000256" key="1">
    <source>
        <dbReference type="SAM" id="Coils"/>
    </source>
</evidence>
<dbReference type="NCBIfam" id="TIGR00229">
    <property type="entry name" value="sensory_box"/>
    <property type="match status" value="2"/>
</dbReference>
<dbReference type="SUPFAM" id="SSF103501">
    <property type="entry name" value="Respiratory nitrate reductase 1 gamma chain"/>
    <property type="match status" value="1"/>
</dbReference>
<dbReference type="Gene3D" id="3.30.450.40">
    <property type="match status" value="1"/>
</dbReference>
<dbReference type="CDD" id="cd00130">
    <property type="entry name" value="PAS"/>
    <property type="match status" value="2"/>
</dbReference>
<accession>A0ABM7QNH7</accession>
<evidence type="ECO:0000259" key="4">
    <source>
        <dbReference type="PROSITE" id="PS50113"/>
    </source>
</evidence>
<protein>
    <recommendedName>
        <fullName evidence="9">EAL domain-containing protein</fullName>
    </recommendedName>
</protein>
<feature type="domain" description="PAS" evidence="3">
    <location>
        <begin position="419"/>
        <end position="489"/>
    </location>
</feature>
<dbReference type="SMART" id="SM00052">
    <property type="entry name" value="EAL"/>
    <property type="match status" value="1"/>
</dbReference>
<dbReference type="PROSITE" id="PS50883">
    <property type="entry name" value="EAL"/>
    <property type="match status" value="1"/>
</dbReference>
<dbReference type="Pfam" id="PF00563">
    <property type="entry name" value="EAL"/>
    <property type="match status" value="1"/>
</dbReference>
<feature type="domain" description="EAL" evidence="5">
    <location>
        <begin position="1016"/>
        <end position="1270"/>
    </location>
</feature>
<dbReference type="PROSITE" id="PS50887">
    <property type="entry name" value="GGDEF"/>
    <property type="match status" value="1"/>
</dbReference>
<dbReference type="InterPro" id="IPR029787">
    <property type="entry name" value="Nucleotide_cyclase"/>
</dbReference>
<dbReference type="PANTHER" id="PTHR44757:SF2">
    <property type="entry name" value="BIOFILM ARCHITECTURE MAINTENANCE PROTEIN MBAA"/>
    <property type="match status" value="1"/>
</dbReference>
<dbReference type="InterPro" id="IPR003018">
    <property type="entry name" value="GAF"/>
</dbReference>
<feature type="domain" description="PAS" evidence="3">
    <location>
        <begin position="712"/>
        <end position="764"/>
    </location>
</feature>
<feature type="domain" description="GGDEF" evidence="6">
    <location>
        <begin position="874"/>
        <end position="1007"/>
    </location>
</feature>
<dbReference type="SUPFAM" id="SSF55073">
    <property type="entry name" value="Nucleotide cyclase"/>
    <property type="match status" value="1"/>
</dbReference>
<dbReference type="Pfam" id="PF00990">
    <property type="entry name" value="GGDEF"/>
    <property type="match status" value="1"/>
</dbReference>
<feature type="domain" description="PAC" evidence="4">
    <location>
        <begin position="489"/>
        <end position="545"/>
    </location>
</feature>
<feature type="transmembrane region" description="Helical" evidence="2">
    <location>
        <begin position="305"/>
        <end position="322"/>
    </location>
</feature>
<dbReference type="InterPro" id="IPR012830">
    <property type="entry name" value="Citrate_utilization_prot_B"/>
</dbReference>
<gene>
    <name evidence="7" type="ORF">Atep_20700</name>
</gene>
<keyword evidence="2" id="KW-0472">Membrane</keyword>
<evidence type="ECO:0008006" key="9">
    <source>
        <dbReference type="Google" id="ProtNLM"/>
    </source>
</evidence>
<evidence type="ECO:0000313" key="7">
    <source>
        <dbReference type="EMBL" id="BCU07393.1"/>
    </source>
</evidence>
<dbReference type="InterPro" id="IPR000014">
    <property type="entry name" value="PAS"/>
</dbReference>
<dbReference type="SMART" id="SM00086">
    <property type="entry name" value="PAC"/>
    <property type="match status" value="2"/>
</dbReference>
<name>A0ABM7QNH7_9GAMM</name>
<evidence type="ECO:0000256" key="2">
    <source>
        <dbReference type="SAM" id="Phobius"/>
    </source>
</evidence>
<evidence type="ECO:0000313" key="8">
    <source>
        <dbReference type="Proteomes" id="UP000680679"/>
    </source>
</evidence>
<dbReference type="PROSITE" id="PS50113">
    <property type="entry name" value="PAC"/>
    <property type="match status" value="2"/>
</dbReference>
<dbReference type="SUPFAM" id="SSF55785">
    <property type="entry name" value="PYP-like sensor domain (PAS domain)"/>
    <property type="match status" value="2"/>
</dbReference>
<dbReference type="SMART" id="SM00091">
    <property type="entry name" value="PAS"/>
    <property type="match status" value="2"/>
</dbReference>
<dbReference type="InterPro" id="IPR035919">
    <property type="entry name" value="EAL_sf"/>
</dbReference>
<dbReference type="Pfam" id="PF00989">
    <property type="entry name" value="PAS"/>
    <property type="match status" value="2"/>
</dbReference>
<dbReference type="InterPro" id="IPR001633">
    <property type="entry name" value="EAL_dom"/>
</dbReference>
<dbReference type="Gene3D" id="3.30.70.270">
    <property type="match status" value="1"/>
</dbReference>
<dbReference type="NCBIfam" id="TIGR00254">
    <property type="entry name" value="GGDEF"/>
    <property type="match status" value="1"/>
</dbReference>
<dbReference type="RefSeq" id="WP_236786133.1">
    <property type="nucleotide sequence ID" value="NZ_AP024563.1"/>
</dbReference>
<evidence type="ECO:0000259" key="5">
    <source>
        <dbReference type="PROSITE" id="PS50883"/>
    </source>
</evidence>
<feature type="transmembrane region" description="Helical" evidence="2">
    <location>
        <begin position="263"/>
        <end position="285"/>
    </location>
</feature>
<keyword evidence="2" id="KW-1133">Transmembrane helix</keyword>
<feature type="transmembrane region" description="Helical" evidence="2">
    <location>
        <begin position="102"/>
        <end position="124"/>
    </location>
</feature>
<proteinExistence type="predicted"/>
<evidence type="ECO:0000259" key="3">
    <source>
        <dbReference type="PROSITE" id="PS50112"/>
    </source>
</evidence>
<dbReference type="SUPFAM" id="SSF141868">
    <property type="entry name" value="EAL domain-like"/>
    <property type="match status" value="1"/>
</dbReference>
<organism evidence="7 8">
    <name type="scientific">Allochromatium tepidum</name>
    <dbReference type="NCBI Taxonomy" id="553982"/>
    <lineage>
        <taxon>Bacteria</taxon>
        <taxon>Pseudomonadati</taxon>
        <taxon>Pseudomonadota</taxon>
        <taxon>Gammaproteobacteria</taxon>
        <taxon>Chromatiales</taxon>
        <taxon>Chromatiaceae</taxon>
        <taxon>Allochromatium</taxon>
    </lineage>
</organism>
<dbReference type="InterPro" id="IPR013767">
    <property type="entry name" value="PAS_fold"/>
</dbReference>
<dbReference type="CDD" id="cd01948">
    <property type="entry name" value="EAL"/>
    <property type="match status" value="1"/>
</dbReference>
<dbReference type="SMART" id="SM00065">
    <property type="entry name" value="GAF"/>
    <property type="match status" value="1"/>
</dbReference>
<dbReference type="Pfam" id="PF13185">
    <property type="entry name" value="GAF_2"/>
    <property type="match status" value="1"/>
</dbReference>
<dbReference type="Proteomes" id="UP000680679">
    <property type="component" value="Chromosome"/>
</dbReference>
<dbReference type="Gene3D" id="3.30.450.20">
    <property type="entry name" value="PAS domain"/>
    <property type="match status" value="2"/>
</dbReference>
<dbReference type="InterPro" id="IPR036197">
    <property type="entry name" value="NarG-like_sf"/>
</dbReference>
<dbReference type="InterPro" id="IPR035965">
    <property type="entry name" value="PAS-like_dom_sf"/>
</dbReference>
<feature type="coiled-coil region" evidence="1">
    <location>
        <begin position="695"/>
        <end position="722"/>
    </location>
</feature>
<feature type="transmembrane region" description="Helical" evidence="2">
    <location>
        <begin position="144"/>
        <end position="169"/>
    </location>
</feature>
<dbReference type="EMBL" id="AP024563">
    <property type="protein sequence ID" value="BCU07393.1"/>
    <property type="molecule type" value="Genomic_DNA"/>
</dbReference>
<keyword evidence="8" id="KW-1185">Reference proteome</keyword>
<dbReference type="Gene3D" id="3.20.20.450">
    <property type="entry name" value="EAL domain"/>
    <property type="match status" value="1"/>
</dbReference>
<dbReference type="SMART" id="SM00267">
    <property type="entry name" value="GGDEF"/>
    <property type="match status" value="1"/>
</dbReference>
<evidence type="ECO:0000259" key="6">
    <source>
        <dbReference type="PROSITE" id="PS50887"/>
    </source>
</evidence>
<dbReference type="SUPFAM" id="SSF55781">
    <property type="entry name" value="GAF domain-like"/>
    <property type="match status" value="1"/>
</dbReference>
<keyword evidence="2" id="KW-0812">Transmembrane</keyword>
<dbReference type="InterPro" id="IPR000160">
    <property type="entry name" value="GGDEF_dom"/>
</dbReference>
<dbReference type="InterPro" id="IPR029016">
    <property type="entry name" value="GAF-like_dom_sf"/>
</dbReference>
<reference evidence="7 8" key="1">
    <citation type="submission" date="2021-04" db="EMBL/GenBank/DDBJ databases">
        <title>Complete genome sequencing of Allochromatium tepidum strain NZ.</title>
        <authorList>
            <person name="Tsukatani Y."/>
            <person name="Mori H."/>
        </authorList>
    </citation>
    <scope>NUCLEOTIDE SEQUENCE [LARGE SCALE GENOMIC DNA]</scope>
    <source>
        <strain evidence="7 8">NZ</strain>
    </source>
</reference>
<dbReference type="InterPro" id="IPR000700">
    <property type="entry name" value="PAS-assoc_C"/>
</dbReference>
<feature type="transmembrane region" description="Helical" evidence="2">
    <location>
        <begin position="231"/>
        <end position="251"/>
    </location>
</feature>
<dbReference type="PROSITE" id="PS50112">
    <property type="entry name" value="PAS"/>
    <property type="match status" value="2"/>
</dbReference>
<dbReference type="InterPro" id="IPR052155">
    <property type="entry name" value="Biofilm_reg_signaling"/>
</dbReference>
<dbReference type="InterPro" id="IPR043128">
    <property type="entry name" value="Rev_trsase/Diguanyl_cyclase"/>
</dbReference>
<dbReference type="PANTHER" id="PTHR44757">
    <property type="entry name" value="DIGUANYLATE CYCLASE DGCP"/>
    <property type="match status" value="1"/>
</dbReference>